<dbReference type="Proteomes" id="UP001168146">
    <property type="component" value="Unassembled WGS sequence"/>
</dbReference>
<evidence type="ECO:0000256" key="1">
    <source>
        <dbReference type="SAM" id="MobiDB-lite"/>
    </source>
</evidence>
<dbReference type="AlphaFoldDB" id="A0AAN6FPZ4"/>
<feature type="compositionally biased region" description="Acidic residues" evidence="1">
    <location>
        <begin position="161"/>
        <end position="170"/>
    </location>
</feature>
<comment type="caution">
    <text evidence="2">The sequence shown here is derived from an EMBL/GenBank/DDBJ whole genome shotgun (WGS) entry which is preliminary data.</text>
</comment>
<feature type="region of interest" description="Disordered" evidence="1">
    <location>
        <begin position="130"/>
        <end position="194"/>
    </location>
</feature>
<sequence length="422" mass="45939">MKRRVPDLPYFTQTTYLNKHRLSDSIVAESQPPTRRADYEARTADIGGSQALFQLVAELQYGKAFMLLDHLTDAATFTAMAVPRGHFGSESVVLQQNASNHHFTGEYYAETPNQPGQYFNSSHCTAAQGIAQTPNGTANGSIPPTPGSLAGRKRSRGDLHAEDEEDDMLEDGSITTPVTDGTMAQSFTWGEGQPARRPFVLGHIKRPSVSSRKSMRGNASISGPDDLAHLLLPPQIREATAEPLIDEATRALGISWTRMDSTEALQINKAAYSKWIQNFYPGLKDVEVWFENSALPGYLVEARNAYSGQQAYYIFSHDLTEARLVTTESAQLVPRLRLLPALHLAAPGGHIRAETDPITAAQNEVSGVQVEMAATANGMTESAHEVGQLKGQQIQDDISSYGVTVEPAGTNGRCSAHEMELD</sequence>
<evidence type="ECO:0000313" key="2">
    <source>
        <dbReference type="EMBL" id="KAK0321543.1"/>
    </source>
</evidence>
<gene>
    <name evidence="2" type="ORF">LTR82_007511</name>
</gene>
<proteinExistence type="predicted"/>
<protein>
    <submittedName>
        <fullName evidence="2">Uncharacterized protein</fullName>
    </submittedName>
</protein>
<name>A0AAN6FPZ4_9PEZI</name>
<feature type="compositionally biased region" description="Polar residues" evidence="1">
    <location>
        <begin position="173"/>
        <end position="188"/>
    </location>
</feature>
<feature type="compositionally biased region" description="Polar residues" evidence="1">
    <location>
        <begin position="130"/>
        <end position="142"/>
    </location>
</feature>
<dbReference type="EMBL" id="JASUXU010000020">
    <property type="protein sequence ID" value="KAK0321543.1"/>
    <property type="molecule type" value="Genomic_DNA"/>
</dbReference>
<accession>A0AAN6FPZ4</accession>
<organism evidence="2 3">
    <name type="scientific">Friedmanniomyces endolithicus</name>
    <dbReference type="NCBI Taxonomy" id="329885"/>
    <lineage>
        <taxon>Eukaryota</taxon>
        <taxon>Fungi</taxon>
        <taxon>Dikarya</taxon>
        <taxon>Ascomycota</taxon>
        <taxon>Pezizomycotina</taxon>
        <taxon>Dothideomycetes</taxon>
        <taxon>Dothideomycetidae</taxon>
        <taxon>Mycosphaerellales</taxon>
        <taxon>Teratosphaeriaceae</taxon>
        <taxon>Friedmanniomyces</taxon>
    </lineage>
</organism>
<evidence type="ECO:0000313" key="3">
    <source>
        <dbReference type="Proteomes" id="UP001168146"/>
    </source>
</evidence>
<reference evidence="2" key="1">
    <citation type="submission" date="2021-12" db="EMBL/GenBank/DDBJ databases">
        <title>Black yeast isolated from Biological Soil Crust.</title>
        <authorList>
            <person name="Kurbessoian T."/>
        </authorList>
    </citation>
    <scope>NUCLEOTIDE SEQUENCE</scope>
    <source>
        <strain evidence="2">CCFEE 5208</strain>
    </source>
</reference>